<proteinExistence type="predicted"/>
<keyword evidence="2" id="KW-1185">Reference proteome</keyword>
<organism evidence="1 2">
    <name type="scientific">Desulfosarcina widdelii</name>
    <dbReference type="NCBI Taxonomy" id="947919"/>
    <lineage>
        <taxon>Bacteria</taxon>
        <taxon>Pseudomonadati</taxon>
        <taxon>Thermodesulfobacteriota</taxon>
        <taxon>Desulfobacteria</taxon>
        <taxon>Desulfobacterales</taxon>
        <taxon>Desulfosarcinaceae</taxon>
        <taxon>Desulfosarcina</taxon>
    </lineage>
</organism>
<evidence type="ECO:0000313" key="2">
    <source>
        <dbReference type="Proteomes" id="UP000427769"/>
    </source>
</evidence>
<accession>A0A5K7Z299</accession>
<dbReference type="RefSeq" id="WP_155303774.1">
    <property type="nucleotide sequence ID" value="NZ_AP021875.1"/>
</dbReference>
<evidence type="ECO:0000313" key="1">
    <source>
        <dbReference type="EMBL" id="BBO74790.1"/>
    </source>
</evidence>
<protein>
    <submittedName>
        <fullName evidence="1">Uncharacterized protein</fullName>
    </submittedName>
</protein>
<gene>
    <name evidence="1" type="ORF">DSCW_22070</name>
</gene>
<reference evidence="1 2" key="1">
    <citation type="submission" date="2019-11" db="EMBL/GenBank/DDBJ databases">
        <title>Comparative genomics of hydrocarbon-degrading Desulfosarcina strains.</title>
        <authorList>
            <person name="Watanabe M."/>
            <person name="Kojima H."/>
            <person name="Fukui M."/>
        </authorList>
    </citation>
    <scope>NUCLEOTIDE SEQUENCE [LARGE SCALE GENOMIC DNA]</scope>
    <source>
        <strain evidence="1 2">PP31</strain>
    </source>
</reference>
<dbReference type="AlphaFoldDB" id="A0A5K7Z299"/>
<dbReference type="Proteomes" id="UP000427769">
    <property type="component" value="Chromosome"/>
</dbReference>
<sequence length="91" mass="10515">MSTSEQRFELVYGYLHCVGRTQYHGGYAPDEEAADRWARRKARENGGRVRVPESDPVRWCPVGHCHMKRQRPWFGYLLADGQLTIRPPAGE</sequence>
<name>A0A5K7Z299_9BACT</name>
<dbReference type="EMBL" id="AP021875">
    <property type="protein sequence ID" value="BBO74790.1"/>
    <property type="molecule type" value="Genomic_DNA"/>
</dbReference>
<dbReference type="KEGG" id="dwd:DSCW_22070"/>